<gene>
    <name evidence="1" type="ordered locus">Palpr_0222</name>
</gene>
<dbReference type="AlphaFoldDB" id="E4T103"/>
<reference key="1">
    <citation type="submission" date="2010-11" db="EMBL/GenBank/DDBJ databases">
        <title>The complete genome of Paludibacter propionicigenes DSM 17365.</title>
        <authorList>
            <consortium name="US DOE Joint Genome Institute (JGI-PGF)"/>
            <person name="Lucas S."/>
            <person name="Copeland A."/>
            <person name="Lapidus A."/>
            <person name="Bruce D."/>
            <person name="Goodwin L."/>
            <person name="Pitluck S."/>
            <person name="Kyrpides N."/>
            <person name="Mavromatis K."/>
            <person name="Ivanova N."/>
            <person name="Munk A.C."/>
            <person name="Brettin T."/>
            <person name="Detter J.C."/>
            <person name="Han C."/>
            <person name="Tapia R."/>
            <person name="Land M."/>
            <person name="Hauser L."/>
            <person name="Markowitz V."/>
            <person name="Cheng J.-F."/>
            <person name="Hugenholtz P."/>
            <person name="Woyke T."/>
            <person name="Wu D."/>
            <person name="Gronow S."/>
            <person name="Wellnitz S."/>
            <person name="Brambilla E."/>
            <person name="Klenk H.-P."/>
            <person name="Eisen J.A."/>
        </authorList>
    </citation>
    <scope>NUCLEOTIDE SEQUENCE</scope>
    <source>
        <strain>WB4</strain>
    </source>
</reference>
<dbReference type="KEGG" id="ppn:Palpr_0222"/>
<keyword evidence="2" id="KW-1185">Reference proteome</keyword>
<sequence>MRKLIFTLAFIATMVSTTGAQNKRNAIGFRYGNGGEFTYQRFLGSSNRLEVDLGVNSWNAGSGDTGTCLTGIYQWVWDINKSDAGFKWYLGVGPQFGILKDGNALGALGQLGLEYNFTIPLQLSVDYRPGWYCLPKNFGGSFEDLSVSVRYRF</sequence>
<dbReference type="SUPFAM" id="SSF56925">
    <property type="entry name" value="OMPA-like"/>
    <property type="match status" value="1"/>
</dbReference>
<dbReference type="RefSeq" id="WP_013443753.1">
    <property type="nucleotide sequence ID" value="NC_014734.1"/>
</dbReference>
<dbReference type="STRING" id="694427.Palpr_0222"/>
<proteinExistence type="predicted"/>
<evidence type="ECO:0000313" key="2">
    <source>
        <dbReference type="Proteomes" id="UP000008718"/>
    </source>
</evidence>
<dbReference type="InterPro" id="IPR011250">
    <property type="entry name" value="OMP/PagP_B-barrel"/>
</dbReference>
<protein>
    <submittedName>
        <fullName evidence="1">Secreted protein</fullName>
    </submittedName>
</protein>
<dbReference type="OrthoDB" id="978645at2"/>
<accession>E4T103</accession>
<dbReference type="EMBL" id="CP002345">
    <property type="protein sequence ID" value="ADQ78384.1"/>
    <property type="molecule type" value="Genomic_DNA"/>
</dbReference>
<dbReference type="HOGENOM" id="CLU_133768_1_0_10"/>
<organism evidence="1 2">
    <name type="scientific">Paludibacter propionicigenes (strain DSM 17365 / JCM 13257 / WB4)</name>
    <dbReference type="NCBI Taxonomy" id="694427"/>
    <lineage>
        <taxon>Bacteria</taxon>
        <taxon>Pseudomonadati</taxon>
        <taxon>Bacteroidota</taxon>
        <taxon>Bacteroidia</taxon>
        <taxon>Bacteroidales</taxon>
        <taxon>Paludibacteraceae</taxon>
        <taxon>Paludibacter</taxon>
    </lineage>
</organism>
<dbReference type="eggNOG" id="COG3637">
    <property type="taxonomic scope" value="Bacteria"/>
</dbReference>
<dbReference type="Proteomes" id="UP000008718">
    <property type="component" value="Chromosome"/>
</dbReference>
<name>E4T103_PALPW</name>
<evidence type="ECO:0000313" key="1">
    <source>
        <dbReference type="EMBL" id="ADQ78384.1"/>
    </source>
</evidence>
<reference evidence="1 2" key="2">
    <citation type="journal article" date="2011" name="Stand. Genomic Sci.">
        <title>Complete genome sequence of Paludibacter propionicigenes type strain (WB4).</title>
        <authorList>
            <person name="Gronow S."/>
            <person name="Munk C."/>
            <person name="Lapidus A."/>
            <person name="Nolan M."/>
            <person name="Lucas S."/>
            <person name="Hammon N."/>
            <person name="Deshpande S."/>
            <person name="Cheng J.F."/>
            <person name="Tapia R."/>
            <person name="Han C."/>
            <person name="Goodwin L."/>
            <person name="Pitluck S."/>
            <person name="Liolios K."/>
            <person name="Ivanova N."/>
            <person name="Mavromatis K."/>
            <person name="Mikhailova N."/>
            <person name="Pati A."/>
            <person name="Chen A."/>
            <person name="Palaniappan K."/>
            <person name="Land M."/>
            <person name="Hauser L."/>
            <person name="Chang Y.J."/>
            <person name="Jeffries C.D."/>
            <person name="Brambilla E."/>
            <person name="Rohde M."/>
            <person name="Goker M."/>
            <person name="Detter J.C."/>
            <person name="Woyke T."/>
            <person name="Bristow J."/>
            <person name="Eisen J.A."/>
            <person name="Markowitz V."/>
            <person name="Hugenholtz P."/>
            <person name="Kyrpides N.C."/>
            <person name="Klenk H.P."/>
        </authorList>
    </citation>
    <scope>NUCLEOTIDE SEQUENCE [LARGE SCALE GENOMIC DNA]</scope>
    <source>
        <strain evidence="2">DSM 17365 / JCM 13257 / WB4</strain>
    </source>
</reference>